<reference evidence="1" key="1">
    <citation type="submission" date="2009-11" db="EMBL/GenBank/DDBJ databases">
        <authorList>
            <person name="Weinstock G."/>
            <person name="Sodergren E."/>
            <person name="Clifton S."/>
            <person name="Fulton L."/>
            <person name="Fulton B."/>
            <person name="Courtney L."/>
            <person name="Fronick C."/>
            <person name="Harrison M."/>
            <person name="Strong C."/>
            <person name="Farmer C."/>
            <person name="Delahaunty K."/>
            <person name="Markovic C."/>
            <person name="Hall O."/>
            <person name="Minx P."/>
            <person name="Tomlinson C."/>
            <person name="Mitreva M."/>
            <person name="Nelson J."/>
            <person name="Hou S."/>
            <person name="Wollam A."/>
            <person name="Pepin K.H."/>
            <person name="Johnson M."/>
            <person name="Bhonagiri V."/>
            <person name="Nash W.E."/>
            <person name="Warren W."/>
            <person name="Chinwalla A."/>
            <person name="Mardis E.R."/>
            <person name="Wilson R.K."/>
        </authorList>
    </citation>
    <scope>NUCLEOTIDE SEQUENCE [LARGE SCALE GENOMIC DNA]</scope>
    <source>
        <strain evidence="1">DSM 18205</strain>
    </source>
</reference>
<gene>
    <name evidence="1" type="ORF">PREVCOP_04786</name>
</gene>
<dbReference type="GeneID" id="69848987"/>
<proteinExistence type="predicted"/>
<evidence type="ECO:0000313" key="1">
    <source>
        <dbReference type="EMBL" id="EFB35881.1"/>
    </source>
</evidence>
<dbReference type="AlphaFoldDB" id="D1PC55"/>
<dbReference type="EMBL" id="ACBX02000012">
    <property type="protein sequence ID" value="EFB35881.1"/>
    <property type="molecule type" value="Genomic_DNA"/>
</dbReference>
<evidence type="ECO:0000313" key="2">
    <source>
        <dbReference type="Proteomes" id="UP000004477"/>
    </source>
</evidence>
<dbReference type="RefSeq" id="WP_006847498.1">
    <property type="nucleotide sequence ID" value="NZ_CP085932.1"/>
</dbReference>
<accession>D1PC55</accession>
<dbReference type="HOGENOM" id="CLU_1720688_0_0_10"/>
<keyword evidence="2" id="KW-1185">Reference proteome</keyword>
<name>D1PC55_9BACT</name>
<sequence>MKKRVILAIMTVAMSMSMSAQVQFSRFKYYVANIMDFSHLQLEAKFKVTGERNIKYLNVFYSPLNSVGDAIVDEDGHKYFHIYCTGPFEPKNSYTKHFDPYFFVGKKPSPFPSKIVIDYMGGGSDTIQITKDNIKKYFPCVKWVDVDYNRKF</sequence>
<comment type="caution">
    <text evidence="1">The sequence shown here is derived from an EMBL/GenBank/DDBJ whole genome shotgun (WGS) entry which is preliminary data.</text>
</comment>
<dbReference type="PaxDb" id="537011-PREVCOP_04786"/>
<organism evidence="1 2">
    <name type="scientific">Segatella copri DSM 18205</name>
    <dbReference type="NCBI Taxonomy" id="537011"/>
    <lineage>
        <taxon>Bacteria</taxon>
        <taxon>Pseudomonadati</taxon>
        <taxon>Bacteroidota</taxon>
        <taxon>Bacteroidia</taxon>
        <taxon>Bacteroidales</taxon>
        <taxon>Prevotellaceae</taxon>
        <taxon>Segatella</taxon>
    </lineage>
</organism>
<dbReference type="STRING" id="537011.PREVCOP_04786"/>
<protein>
    <submittedName>
        <fullName evidence="1">Uncharacterized protein</fullName>
    </submittedName>
</protein>
<dbReference type="Proteomes" id="UP000004477">
    <property type="component" value="Unassembled WGS sequence"/>
</dbReference>